<sequence>MVELWLKYGKTEVFVEIPPETQCFVAEPSRPTEVENVEAEVESAIEGYGYSDLERLIRSSKKVSLLVDTQLDDESFLRVYRKLTEIVVQNKSKETSFKVLLSPWRYRKVEVKRFKNLEGLEAADINVAVVDRYSESQEWVVDEASGLQVHHEYLSSDLKLVLSPTEYHGVYGLLDCRHATIMGVVYAKSRPKRTKGLEGLWEIATGLHPSLAFQTVHSVRKGLVKVFVGRPEHVVNFASSSAHSALRVGLRNKADIVIASPGGMPYDSTLMSTLQTLGNVEHAIKNDGILILAGECAEGLGGPDFAAELNVYAGKKEEYRPPSVINHEAMVLNKFRLLCGKHRVALVSTLPKAYVEKLLGAKAFDTLSDALSYALRIKGKECSLALVPDAARVSVSWEGEGDERQGKDS</sequence>
<evidence type="ECO:0000259" key="1">
    <source>
        <dbReference type="Pfam" id="PF21113"/>
    </source>
</evidence>
<dbReference type="Pfam" id="PF21113">
    <property type="entry name" value="LarA_C"/>
    <property type="match status" value="1"/>
</dbReference>
<accession>A0A2R7Y870</accession>
<reference evidence="2 3" key="1">
    <citation type="submission" date="2017-04" db="EMBL/GenBank/DDBJ databases">
        <title>Draft Aigarchaeota genome from a New Zealand hot spring.</title>
        <authorList>
            <person name="Reysenbach A.-L."/>
            <person name="Donaho J.A."/>
            <person name="Gerhart J."/>
            <person name="Kelley J.F."/>
            <person name="Kouba K."/>
            <person name="Podar M."/>
            <person name="Stott M."/>
        </authorList>
    </citation>
    <scope>NUCLEOTIDE SEQUENCE [LARGE SCALE GENOMIC DNA]</scope>
    <source>
        <strain evidence="2">NZ13_MG1</strain>
    </source>
</reference>
<dbReference type="InterPro" id="IPR048068">
    <property type="entry name" value="LarA-like"/>
</dbReference>
<evidence type="ECO:0000313" key="3">
    <source>
        <dbReference type="Proteomes" id="UP000244066"/>
    </source>
</evidence>
<evidence type="ECO:0000313" key="2">
    <source>
        <dbReference type="EMBL" id="PUA33738.1"/>
    </source>
</evidence>
<dbReference type="EMBL" id="NDWU01000004">
    <property type="protein sequence ID" value="PUA33738.1"/>
    <property type="molecule type" value="Genomic_DNA"/>
</dbReference>
<dbReference type="InterPro" id="IPR043166">
    <property type="entry name" value="LarA-like_C"/>
</dbReference>
<comment type="caution">
    <text evidence="2">The sequence shown here is derived from an EMBL/GenBank/DDBJ whole genome shotgun (WGS) entry which is preliminary data.</text>
</comment>
<gene>
    <name evidence="2" type="ORF">B9J98_01985</name>
</gene>
<protein>
    <recommendedName>
        <fullName evidence="1">Lactate racemase C-terminal domain-containing protein</fullName>
    </recommendedName>
</protein>
<proteinExistence type="predicted"/>
<dbReference type="AlphaFoldDB" id="A0A2R7Y870"/>
<dbReference type="InterPro" id="IPR048520">
    <property type="entry name" value="LarA_C"/>
</dbReference>
<organism evidence="2 3">
    <name type="scientific">Candidatus Terraquivivens tikiterensis</name>
    <dbReference type="NCBI Taxonomy" id="1980982"/>
    <lineage>
        <taxon>Archaea</taxon>
        <taxon>Nitrososphaerota</taxon>
        <taxon>Candidatus Wolframiiraptoraceae</taxon>
        <taxon>Candidatus Terraquivivens</taxon>
    </lineage>
</organism>
<feature type="domain" description="Lactate racemase C-terminal" evidence="1">
    <location>
        <begin position="252"/>
        <end position="393"/>
    </location>
</feature>
<dbReference type="PANTHER" id="PTHR33171">
    <property type="entry name" value="LAR_N DOMAIN-CONTAINING PROTEIN"/>
    <property type="match status" value="1"/>
</dbReference>
<dbReference type="Gene3D" id="3.90.226.30">
    <property type="match status" value="1"/>
</dbReference>
<name>A0A2R7Y870_9ARCH</name>
<dbReference type="PANTHER" id="PTHR33171:SF17">
    <property type="entry name" value="LARA-LIKE N-TERMINAL DOMAIN-CONTAINING PROTEIN"/>
    <property type="match status" value="1"/>
</dbReference>
<dbReference type="Proteomes" id="UP000244066">
    <property type="component" value="Unassembled WGS sequence"/>
</dbReference>